<sequence length="209" mass="22016">DRRAPAAALIAGMAADVVGTQEGLSHQLRELQGALAARGATYGCRAARREGAGYVGVARDLLCRWIPAGEHCAIFYNQSSVECLGHGTFALSSTPERLGSKSWGTACPRIATYAWFRVREAGAGGAAGPAGACILHLNTHLDHRSQEARALASRLIVSRVAELEAQGPPEGCGELAGSIFRTAGFRDACAESSNDDLVPLCTFHAWQPE</sequence>
<accession>A0ABN9XLK6</accession>
<dbReference type="Gene3D" id="3.60.10.10">
    <property type="entry name" value="Endonuclease/exonuclease/phosphatase"/>
    <property type="match status" value="1"/>
</dbReference>
<evidence type="ECO:0000313" key="1">
    <source>
        <dbReference type="EMBL" id="CAK0900746.1"/>
    </source>
</evidence>
<evidence type="ECO:0000313" key="2">
    <source>
        <dbReference type="Proteomes" id="UP001189429"/>
    </source>
</evidence>
<organism evidence="1 2">
    <name type="scientific">Prorocentrum cordatum</name>
    <dbReference type="NCBI Taxonomy" id="2364126"/>
    <lineage>
        <taxon>Eukaryota</taxon>
        <taxon>Sar</taxon>
        <taxon>Alveolata</taxon>
        <taxon>Dinophyceae</taxon>
        <taxon>Prorocentrales</taxon>
        <taxon>Prorocentraceae</taxon>
        <taxon>Prorocentrum</taxon>
    </lineage>
</organism>
<evidence type="ECO:0008006" key="3">
    <source>
        <dbReference type="Google" id="ProtNLM"/>
    </source>
</evidence>
<gene>
    <name evidence="1" type="ORF">PCOR1329_LOCUS77956</name>
</gene>
<comment type="caution">
    <text evidence="1">The sequence shown here is derived from an EMBL/GenBank/DDBJ whole genome shotgun (WGS) entry which is preliminary data.</text>
</comment>
<dbReference type="EMBL" id="CAUYUJ010020835">
    <property type="protein sequence ID" value="CAK0900746.1"/>
    <property type="molecule type" value="Genomic_DNA"/>
</dbReference>
<feature type="non-terminal residue" evidence="1">
    <location>
        <position position="209"/>
    </location>
</feature>
<dbReference type="Proteomes" id="UP001189429">
    <property type="component" value="Unassembled WGS sequence"/>
</dbReference>
<proteinExistence type="predicted"/>
<feature type="non-terminal residue" evidence="1">
    <location>
        <position position="1"/>
    </location>
</feature>
<dbReference type="SUPFAM" id="SSF56219">
    <property type="entry name" value="DNase I-like"/>
    <property type="match status" value="1"/>
</dbReference>
<dbReference type="InterPro" id="IPR036691">
    <property type="entry name" value="Endo/exonu/phosph_ase_sf"/>
</dbReference>
<protein>
    <recommendedName>
        <fullName evidence="3">Nocturnin</fullName>
    </recommendedName>
</protein>
<keyword evidence="2" id="KW-1185">Reference proteome</keyword>
<name>A0ABN9XLK6_9DINO</name>
<reference evidence="1" key="1">
    <citation type="submission" date="2023-10" db="EMBL/GenBank/DDBJ databases">
        <authorList>
            <person name="Chen Y."/>
            <person name="Shah S."/>
            <person name="Dougan E. K."/>
            <person name="Thang M."/>
            <person name="Chan C."/>
        </authorList>
    </citation>
    <scope>NUCLEOTIDE SEQUENCE [LARGE SCALE GENOMIC DNA]</scope>
</reference>